<name>A0A366MUL6_9BACT</name>
<dbReference type="AlphaFoldDB" id="A0A366MUL6"/>
<gene>
    <name evidence="1" type="ORF">CRU91_02880</name>
</gene>
<evidence type="ECO:0000313" key="1">
    <source>
        <dbReference type="EMBL" id="RBQ29563.1"/>
    </source>
</evidence>
<organism evidence="1 2">
    <name type="scientific">Aliarcobacter vitoriensis</name>
    <dbReference type="NCBI Taxonomy" id="2011099"/>
    <lineage>
        <taxon>Bacteria</taxon>
        <taxon>Pseudomonadati</taxon>
        <taxon>Campylobacterota</taxon>
        <taxon>Epsilonproteobacteria</taxon>
        <taxon>Campylobacterales</taxon>
        <taxon>Arcobacteraceae</taxon>
        <taxon>Aliarcobacter</taxon>
    </lineage>
</organism>
<accession>A0A366MUL6</accession>
<sequence length="109" mass="12730">MITMKKSYTLLITLILVVVFSITANQILGNNSLGNESLKQKVLYIQAKNHLEFLEEYLLSIDLKDIEKIEIDDDFFDIKAKKSENFEHYLLSVQSFDFDIRVTKKLIIK</sequence>
<comment type="caution">
    <text evidence="1">The sequence shown here is derived from an EMBL/GenBank/DDBJ whole genome shotgun (WGS) entry which is preliminary data.</text>
</comment>
<keyword evidence="2" id="KW-1185">Reference proteome</keyword>
<dbReference type="EMBL" id="PDKB01000004">
    <property type="protein sequence ID" value="RBQ29563.1"/>
    <property type="molecule type" value="Genomic_DNA"/>
</dbReference>
<dbReference type="Proteomes" id="UP000252669">
    <property type="component" value="Unassembled WGS sequence"/>
</dbReference>
<evidence type="ECO:0000313" key="2">
    <source>
        <dbReference type="Proteomes" id="UP000252669"/>
    </source>
</evidence>
<reference evidence="1 2" key="1">
    <citation type="submission" date="2017-10" db="EMBL/GenBank/DDBJ databases">
        <title>Genomics of the genus Arcobacter.</title>
        <authorList>
            <person name="Perez-Cataluna A."/>
            <person name="Figueras M.J."/>
        </authorList>
    </citation>
    <scope>NUCLEOTIDE SEQUENCE [LARGE SCALE GENOMIC DNA]</scope>
    <source>
        <strain evidence="1 2">CECT 9230</strain>
    </source>
</reference>
<protein>
    <submittedName>
        <fullName evidence="1">Uncharacterized protein</fullName>
    </submittedName>
</protein>
<proteinExistence type="predicted"/>